<feature type="transmembrane region" description="Helical" evidence="7">
    <location>
        <begin position="107"/>
        <end position="128"/>
    </location>
</feature>
<keyword evidence="5 7" id="KW-1133">Transmembrane helix</keyword>
<feature type="transmembrane region" description="Helical" evidence="7">
    <location>
        <begin position="254"/>
        <end position="275"/>
    </location>
</feature>
<feature type="transmembrane region" description="Helical" evidence="7">
    <location>
        <begin position="21"/>
        <end position="41"/>
    </location>
</feature>
<dbReference type="Gene3D" id="3.30.70.100">
    <property type="match status" value="1"/>
</dbReference>
<dbReference type="EMBL" id="UOFD01000061">
    <property type="protein sequence ID" value="VAW53344.1"/>
    <property type="molecule type" value="Genomic_DNA"/>
</dbReference>
<keyword evidence="2" id="KW-0813">Transport</keyword>
<feature type="transmembrane region" description="Helical" evidence="7">
    <location>
        <begin position="47"/>
        <end position="71"/>
    </location>
</feature>
<evidence type="ECO:0000256" key="3">
    <source>
        <dbReference type="ARBA" id="ARBA00022475"/>
    </source>
</evidence>
<sequence>MSQPISNNLASQERRAAISLAMIYAFRMLGLFMILPIFALYSDELPGATPLLMGVALGVYGLTQAVLQIPFAMWSDKIGRKPVLYFGLLLFAAGSIVAGSAQSIEGIILGRAIQGAGAIAATLMALAADLSREEHRLKMMALIGASIGASFALSMVLGPIVNALVGISGIFYGTAVLALLGILILYFIVPEPLHSHFHRDTQLKTSSLADVFKDAQLLRLDAGIFILHFVLMSLFLVMPLLLRDFVELPAEKHWQIYLPVFAVSLLVMLPFIIIAERKQAMKPVFVGAILVIIMATLGFLNSSSSVLFICSLVLFFAGFNLLEASLPSLISKTADATQKGTAMGVYSSSQFFGAFAGGTIGGYAHQTWGIQGVFYVALLALSCWLLLAATMKKPSFLSTYLLNVNDVNIEQLLAVEGVVEATLIDDENESGQVAYLKVKKRILDEEKLLSLAVKN</sequence>
<dbReference type="GO" id="GO:0022857">
    <property type="term" value="F:transmembrane transporter activity"/>
    <property type="evidence" value="ECO:0007669"/>
    <property type="project" value="InterPro"/>
</dbReference>
<evidence type="ECO:0000259" key="8">
    <source>
        <dbReference type="PROSITE" id="PS50850"/>
    </source>
</evidence>
<dbReference type="PANTHER" id="PTHR23517">
    <property type="entry name" value="RESISTANCE PROTEIN MDTM, PUTATIVE-RELATED-RELATED"/>
    <property type="match status" value="1"/>
</dbReference>
<dbReference type="SUPFAM" id="SSF103473">
    <property type="entry name" value="MFS general substrate transporter"/>
    <property type="match status" value="1"/>
</dbReference>
<dbReference type="CDD" id="cd17472">
    <property type="entry name" value="MFS_YajR_like"/>
    <property type="match status" value="1"/>
</dbReference>
<dbReference type="Pfam" id="PF07690">
    <property type="entry name" value="MFS_1"/>
    <property type="match status" value="1"/>
</dbReference>
<feature type="transmembrane region" description="Helical" evidence="7">
    <location>
        <begin position="284"/>
        <end position="300"/>
    </location>
</feature>
<dbReference type="PANTHER" id="PTHR23517:SF2">
    <property type="entry name" value="MULTIDRUG RESISTANCE PROTEIN MDTH"/>
    <property type="match status" value="1"/>
</dbReference>
<evidence type="ECO:0000256" key="7">
    <source>
        <dbReference type="SAM" id="Phobius"/>
    </source>
</evidence>
<evidence type="ECO:0000256" key="5">
    <source>
        <dbReference type="ARBA" id="ARBA00022989"/>
    </source>
</evidence>
<organism evidence="9">
    <name type="scientific">hydrothermal vent metagenome</name>
    <dbReference type="NCBI Taxonomy" id="652676"/>
    <lineage>
        <taxon>unclassified sequences</taxon>
        <taxon>metagenomes</taxon>
        <taxon>ecological metagenomes</taxon>
    </lineage>
</organism>
<feature type="transmembrane region" description="Helical" evidence="7">
    <location>
        <begin position="83"/>
        <end position="101"/>
    </location>
</feature>
<dbReference type="Gene3D" id="1.20.1250.20">
    <property type="entry name" value="MFS general substrate transporter like domains"/>
    <property type="match status" value="1"/>
</dbReference>
<feature type="transmembrane region" description="Helical" evidence="7">
    <location>
        <begin position="222"/>
        <end position="242"/>
    </location>
</feature>
<dbReference type="InterPro" id="IPR011701">
    <property type="entry name" value="MFS"/>
</dbReference>
<reference evidence="9" key="1">
    <citation type="submission" date="2018-06" db="EMBL/GenBank/DDBJ databases">
        <authorList>
            <person name="Zhirakovskaya E."/>
        </authorList>
    </citation>
    <scope>NUCLEOTIDE SEQUENCE</scope>
</reference>
<gene>
    <name evidence="9" type="ORF">MNBD_GAMMA06-382</name>
</gene>
<dbReference type="AlphaFoldDB" id="A0A3B0XBH1"/>
<keyword evidence="6 7" id="KW-0472">Membrane</keyword>
<feature type="domain" description="Major facilitator superfamily (MFS) profile" evidence="8">
    <location>
        <begin position="16"/>
        <end position="395"/>
    </location>
</feature>
<evidence type="ECO:0000256" key="1">
    <source>
        <dbReference type="ARBA" id="ARBA00004651"/>
    </source>
</evidence>
<feature type="transmembrane region" description="Helical" evidence="7">
    <location>
        <begin position="170"/>
        <end position="189"/>
    </location>
</feature>
<feature type="transmembrane region" description="Helical" evidence="7">
    <location>
        <begin position="140"/>
        <end position="164"/>
    </location>
</feature>
<keyword evidence="4 7" id="KW-0812">Transmembrane</keyword>
<evidence type="ECO:0000256" key="2">
    <source>
        <dbReference type="ARBA" id="ARBA00022448"/>
    </source>
</evidence>
<feature type="transmembrane region" description="Helical" evidence="7">
    <location>
        <begin position="343"/>
        <end position="364"/>
    </location>
</feature>
<dbReference type="InterPro" id="IPR050171">
    <property type="entry name" value="MFS_Transporters"/>
</dbReference>
<evidence type="ECO:0000256" key="6">
    <source>
        <dbReference type="ARBA" id="ARBA00023136"/>
    </source>
</evidence>
<proteinExistence type="predicted"/>
<name>A0A3B0XBH1_9ZZZZ</name>
<dbReference type="InterPro" id="IPR020846">
    <property type="entry name" value="MFS_dom"/>
</dbReference>
<evidence type="ECO:0000256" key="4">
    <source>
        <dbReference type="ARBA" id="ARBA00022692"/>
    </source>
</evidence>
<dbReference type="GO" id="GO:0005886">
    <property type="term" value="C:plasma membrane"/>
    <property type="evidence" value="ECO:0007669"/>
    <property type="project" value="UniProtKB-SubCell"/>
</dbReference>
<dbReference type="PROSITE" id="PS50850">
    <property type="entry name" value="MFS"/>
    <property type="match status" value="1"/>
</dbReference>
<dbReference type="InterPro" id="IPR036259">
    <property type="entry name" value="MFS_trans_sf"/>
</dbReference>
<comment type="subcellular location">
    <subcellularLocation>
        <location evidence="1">Cell membrane</location>
        <topology evidence="1">Multi-pass membrane protein</topology>
    </subcellularLocation>
</comment>
<accession>A0A3B0XBH1</accession>
<protein>
    <submittedName>
        <fullName evidence="9">Inner membrane transport protein YajR</fullName>
    </submittedName>
</protein>
<feature type="transmembrane region" description="Helical" evidence="7">
    <location>
        <begin position="306"/>
        <end position="322"/>
    </location>
</feature>
<evidence type="ECO:0000313" key="9">
    <source>
        <dbReference type="EMBL" id="VAW53344.1"/>
    </source>
</evidence>
<feature type="transmembrane region" description="Helical" evidence="7">
    <location>
        <begin position="370"/>
        <end position="389"/>
    </location>
</feature>
<keyword evidence="3" id="KW-1003">Cell membrane</keyword>